<feature type="domain" description="NadR/Ttd14 AAA" evidence="1">
    <location>
        <begin position="5"/>
        <end position="173"/>
    </location>
</feature>
<proteinExistence type="predicted"/>
<evidence type="ECO:0000313" key="2">
    <source>
        <dbReference type="EMBL" id="VAW13749.1"/>
    </source>
</evidence>
<sequence>MDTKKIVITGGPSTGKTVVIQSLEEKGFLCLHEVIRSMTLEKKEKESHLAFKTNPIVSVSDPQEFNQRILDARIAQYTSFEQNAEEMVFFDRGIPDVLAYMSCFDQKYSTQFEKACADHRYDLVFLMPPWKEIHISDNERFETYDESLLINDCLLKTYRLFGYNVRIVPKDNVPK</sequence>
<feature type="non-terminal residue" evidence="2">
    <location>
        <position position="175"/>
    </location>
</feature>
<dbReference type="EMBL" id="UOEL01000107">
    <property type="protein sequence ID" value="VAW13749.1"/>
    <property type="molecule type" value="Genomic_DNA"/>
</dbReference>
<dbReference type="InterPro" id="IPR038727">
    <property type="entry name" value="NadR/Ttd14_AAA_dom"/>
</dbReference>
<dbReference type="Gene3D" id="3.40.50.300">
    <property type="entry name" value="P-loop containing nucleotide triphosphate hydrolases"/>
    <property type="match status" value="1"/>
</dbReference>
<organism evidence="2">
    <name type="scientific">hydrothermal vent metagenome</name>
    <dbReference type="NCBI Taxonomy" id="652676"/>
    <lineage>
        <taxon>unclassified sequences</taxon>
        <taxon>metagenomes</taxon>
        <taxon>ecological metagenomes</taxon>
    </lineage>
</organism>
<reference evidence="2" key="1">
    <citation type="submission" date="2018-06" db="EMBL/GenBank/DDBJ databases">
        <authorList>
            <person name="Zhirakovskaya E."/>
        </authorList>
    </citation>
    <scope>NUCLEOTIDE SEQUENCE</scope>
</reference>
<dbReference type="AlphaFoldDB" id="A0A3B0TNG0"/>
<dbReference type="Pfam" id="PF13521">
    <property type="entry name" value="AAA_28"/>
    <property type="match status" value="1"/>
</dbReference>
<accession>A0A3B0TNG0</accession>
<protein>
    <recommendedName>
        <fullName evidence="1">NadR/Ttd14 AAA domain-containing protein</fullName>
    </recommendedName>
</protein>
<name>A0A3B0TNG0_9ZZZZ</name>
<dbReference type="SUPFAM" id="SSF52540">
    <property type="entry name" value="P-loop containing nucleoside triphosphate hydrolases"/>
    <property type="match status" value="1"/>
</dbReference>
<gene>
    <name evidence="2" type="ORF">MNBD_BACTEROID03-2308</name>
</gene>
<evidence type="ECO:0000259" key="1">
    <source>
        <dbReference type="Pfam" id="PF13521"/>
    </source>
</evidence>
<dbReference type="InterPro" id="IPR027417">
    <property type="entry name" value="P-loop_NTPase"/>
</dbReference>